<reference evidence="1 2" key="1">
    <citation type="submission" date="2020-08" db="EMBL/GenBank/DDBJ databases">
        <title>Sequencing the genomes of 1000 actinobacteria strains.</title>
        <authorList>
            <person name="Klenk H.-P."/>
        </authorList>
    </citation>
    <scope>NUCLEOTIDE SEQUENCE [LARGE SCALE GENOMIC DNA]</scope>
    <source>
        <strain evidence="1 2">DSM 44593</strain>
    </source>
</reference>
<keyword evidence="2" id="KW-1185">Reference proteome</keyword>
<dbReference type="Proteomes" id="UP000578077">
    <property type="component" value="Unassembled WGS sequence"/>
</dbReference>
<name>A0A841EEB3_9ACTN</name>
<dbReference type="PIRSF" id="PIRSF015040">
    <property type="entry name" value="ATPase_SAG2001_prd"/>
    <property type="match status" value="1"/>
</dbReference>
<dbReference type="InterPro" id="IPR051162">
    <property type="entry name" value="T4SS_component"/>
</dbReference>
<dbReference type="PANTHER" id="PTHR30121">
    <property type="entry name" value="UNCHARACTERIZED PROTEIN YJGR-RELATED"/>
    <property type="match status" value="1"/>
</dbReference>
<dbReference type="Pfam" id="PF12846">
    <property type="entry name" value="AAA_10"/>
    <property type="match status" value="1"/>
</dbReference>
<accession>A0A841EEB3</accession>
<dbReference type="InterPro" id="IPR016628">
    <property type="entry name" value="ATPase_SAG2001_prd"/>
</dbReference>
<dbReference type="AlphaFoldDB" id="A0A841EEB3"/>
<dbReference type="SUPFAM" id="SSF52540">
    <property type="entry name" value="P-loop containing nucleoside triphosphate hydrolases"/>
    <property type="match status" value="1"/>
</dbReference>
<comment type="caution">
    <text evidence="1">The sequence shown here is derived from an EMBL/GenBank/DDBJ whole genome shotgun (WGS) entry which is preliminary data.</text>
</comment>
<dbReference type="RefSeq" id="WP_184635254.1">
    <property type="nucleotide sequence ID" value="NZ_BAABKT010000013.1"/>
</dbReference>
<organism evidence="1 2">
    <name type="scientific">Streptomonospora salina</name>
    <dbReference type="NCBI Taxonomy" id="104205"/>
    <lineage>
        <taxon>Bacteria</taxon>
        <taxon>Bacillati</taxon>
        <taxon>Actinomycetota</taxon>
        <taxon>Actinomycetes</taxon>
        <taxon>Streptosporangiales</taxon>
        <taxon>Nocardiopsidaceae</taxon>
        <taxon>Streptomonospora</taxon>
    </lineage>
</organism>
<dbReference type="PANTHER" id="PTHR30121:SF6">
    <property type="entry name" value="SLR6007 PROTEIN"/>
    <property type="match status" value="1"/>
</dbReference>
<proteinExistence type="predicted"/>
<evidence type="ECO:0008006" key="3">
    <source>
        <dbReference type="Google" id="ProtNLM"/>
    </source>
</evidence>
<protein>
    <recommendedName>
        <fullName evidence="3">ATP/GTP-binding protein</fullName>
    </recommendedName>
</protein>
<evidence type="ECO:0000313" key="2">
    <source>
        <dbReference type="Proteomes" id="UP000578077"/>
    </source>
</evidence>
<gene>
    <name evidence="1" type="ORF">HNR25_002521</name>
</gene>
<dbReference type="InterPro" id="IPR027417">
    <property type="entry name" value="P-loop_NTPase"/>
</dbReference>
<dbReference type="EMBL" id="JACHLY010000001">
    <property type="protein sequence ID" value="MBB5998770.1"/>
    <property type="molecule type" value="Genomic_DNA"/>
</dbReference>
<dbReference type="Gene3D" id="3.40.50.300">
    <property type="entry name" value="P-loop containing nucleotide triphosphate hydrolases"/>
    <property type="match status" value="2"/>
</dbReference>
<sequence length="842" mass="89916">MQVPIRHLTGHLAWTVHGHVWAIWRVHPVSYLHSSPQAKSELHSATTTLLKQLSGEPMLLSLCASSGAADIVEAMIDGVDLDTHPEWAEVAEACLDWLCELDLTERTHWLLMPLPAEKPTLELKAIAAAAAASLSRLLGFTPPVPHEHEVQGYQAKADRVESQMTGGPAVRPATPAEVLWMLGHSVHRGVAGPLLADAEQADPAVGASRVRGGRLRGPALTGLGQVRIVEGGLPDGNNEQSGRSSPLRRRWLQVESPDGVSYQAFLALAEMPSVFAFPGSEWLAAVDALPVPVDWCSRLRIVSNTAAEAASRRKARELSAQVDEYDGETAGVPQALVDAAADLDDERGRLQASRTEVEVQSSTVLCVWGEDPQEVEQRAEVVRTSIAAAEYQVVRPTGGQRQLFEAMLPGSPLPHLLKEFTQYQLAADYAMAMPWASTALGDANGALLGMNLDGGTARPVLLDLAGAPRQDASASIGAVGELGAGKSVLLKAIIISLIDRGGRVIAVDRTAMGEWGRFAAAAAPDRHQLIRADGGGDDLCLDPLRVFAPEIGARYAKSYLTLQLGVPAMSPEGLAIAQAVDRTAAADRPHMSRVIDELKLIAAEYAGDRADQISETADLLRAVEADELGRMVFGDGPPLNLGSDFAVFQTAGLSLPKAEIFDSAYHMARQPLETLIGRAVLYLVAAVAREVAFSDPGQFTAVALDECHWLTSSTEGQDLALELVRDGRKHGAGALLGSHDPADFGSDVIRGLLANRFLLRHRDASLAAHGLEFLGLDPADRGLLDLVTTDLSPVSDQARKGEAIMLDTRRRIGRLSVTVPPVPRITESIFTTPGHPATPPQE</sequence>
<evidence type="ECO:0000313" key="1">
    <source>
        <dbReference type="EMBL" id="MBB5998770.1"/>
    </source>
</evidence>